<dbReference type="OrthoDB" id="432528at2759"/>
<accession>X6LW90</accession>
<keyword evidence="1" id="KW-0175">Coiled coil</keyword>
<evidence type="ECO:0000313" key="2">
    <source>
        <dbReference type="EMBL" id="ETO05397.1"/>
    </source>
</evidence>
<organism evidence="2 3">
    <name type="scientific">Reticulomyxa filosa</name>
    <dbReference type="NCBI Taxonomy" id="46433"/>
    <lineage>
        <taxon>Eukaryota</taxon>
        <taxon>Sar</taxon>
        <taxon>Rhizaria</taxon>
        <taxon>Retaria</taxon>
        <taxon>Foraminifera</taxon>
        <taxon>Monothalamids</taxon>
        <taxon>Reticulomyxidae</taxon>
        <taxon>Reticulomyxa</taxon>
    </lineage>
</organism>
<evidence type="ECO:0000256" key="1">
    <source>
        <dbReference type="SAM" id="Coils"/>
    </source>
</evidence>
<name>X6LW90_RETFI</name>
<dbReference type="AlphaFoldDB" id="X6LW90"/>
<keyword evidence="3" id="KW-1185">Reference proteome</keyword>
<feature type="coiled-coil region" evidence="1">
    <location>
        <begin position="124"/>
        <end position="154"/>
    </location>
</feature>
<evidence type="ECO:0000313" key="3">
    <source>
        <dbReference type="Proteomes" id="UP000023152"/>
    </source>
</evidence>
<gene>
    <name evidence="2" type="ORF">RFI_31999</name>
</gene>
<proteinExistence type="predicted"/>
<sequence>DDLLFITYYPKNIKIANLNDISEIHQNKIEIACNNYNLGYHCFEKLEKNKFILFCNNAEMSIEYNEFKNKISYEERLIVVILIFLWTKCNFTLPMELSSSLAIFSDHNAKIRIIGEQNNNEEVKIHHKEKVIQLKSKLEKLDKEEEKIDLNKIEWLEIWCSDGSFKNIQERLSYNIKNISNDIGELIQNNTFINVYFHINLYIFTYLYKEIDDTK</sequence>
<dbReference type="EMBL" id="ASPP01028167">
    <property type="protein sequence ID" value="ETO05397.1"/>
    <property type="molecule type" value="Genomic_DNA"/>
</dbReference>
<feature type="non-terminal residue" evidence="2">
    <location>
        <position position="1"/>
    </location>
</feature>
<protein>
    <submittedName>
        <fullName evidence="2">Uncharacterized protein</fullName>
    </submittedName>
</protein>
<reference evidence="2 3" key="1">
    <citation type="journal article" date="2013" name="Curr. Biol.">
        <title>The Genome of the Foraminiferan Reticulomyxa filosa.</title>
        <authorList>
            <person name="Glockner G."/>
            <person name="Hulsmann N."/>
            <person name="Schleicher M."/>
            <person name="Noegel A.A."/>
            <person name="Eichinger L."/>
            <person name="Gallinger C."/>
            <person name="Pawlowski J."/>
            <person name="Sierra R."/>
            <person name="Euteneuer U."/>
            <person name="Pillet L."/>
            <person name="Moustafa A."/>
            <person name="Platzer M."/>
            <person name="Groth M."/>
            <person name="Szafranski K."/>
            <person name="Schliwa M."/>
        </authorList>
    </citation>
    <scope>NUCLEOTIDE SEQUENCE [LARGE SCALE GENOMIC DNA]</scope>
</reference>
<dbReference type="Proteomes" id="UP000023152">
    <property type="component" value="Unassembled WGS sequence"/>
</dbReference>
<comment type="caution">
    <text evidence="2">The sequence shown here is derived from an EMBL/GenBank/DDBJ whole genome shotgun (WGS) entry which is preliminary data.</text>
</comment>